<feature type="domain" description="Flagellar hook-length control protein-like C-terminal" evidence="2">
    <location>
        <begin position="132"/>
        <end position="199"/>
    </location>
</feature>
<feature type="compositionally biased region" description="Gly residues" evidence="1">
    <location>
        <begin position="287"/>
        <end position="298"/>
    </location>
</feature>
<dbReference type="AlphaFoldDB" id="A0A643EVB8"/>
<feature type="region of interest" description="Disordered" evidence="1">
    <location>
        <begin position="209"/>
        <end position="298"/>
    </location>
</feature>
<gene>
    <name evidence="3" type="ORF">F7Q93_21860</name>
</gene>
<feature type="compositionally biased region" description="Low complexity" evidence="1">
    <location>
        <begin position="209"/>
        <end position="231"/>
    </location>
</feature>
<dbReference type="InterPro" id="IPR021136">
    <property type="entry name" value="Flagellar_hook_control-like_C"/>
</dbReference>
<name>A0A643EVB8_9HYPH</name>
<dbReference type="Gene3D" id="3.30.750.140">
    <property type="match status" value="1"/>
</dbReference>
<feature type="compositionally biased region" description="Polar residues" evidence="1">
    <location>
        <begin position="232"/>
        <end position="252"/>
    </location>
</feature>
<feature type="compositionally biased region" description="Basic and acidic residues" evidence="1">
    <location>
        <begin position="14"/>
        <end position="28"/>
    </location>
</feature>
<organism evidence="3">
    <name type="scientific">Brucella pituitosa</name>
    <dbReference type="NCBI Taxonomy" id="571256"/>
    <lineage>
        <taxon>Bacteria</taxon>
        <taxon>Pseudomonadati</taxon>
        <taxon>Pseudomonadota</taxon>
        <taxon>Alphaproteobacteria</taxon>
        <taxon>Hyphomicrobiales</taxon>
        <taxon>Brucellaceae</taxon>
        <taxon>Brucella/Ochrobactrum group</taxon>
        <taxon>Brucella</taxon>
    </lineage>
</organism>
<dbReference type="EMBL" id="VZPE01000013">
    <property type="protein sequence ID" value="KAB0566522.1"/>
    <property type="molecule type" value="Genomic_DNA"/>
</dbReference>
<sequence length="298" mass="30909">MPEALSKKGQPGKDQPEKDQKDSAEASKKNPASVDPKGATKAENVVSHNQPAATAAKQADSPEEASSVLPKPELSAQSNNAAEPDRPNVQPQQQSAKSPSVVDVKSPLPTASTAAARIADIQLVSERSFGAVKTLQIRLDPVELGAVTARIRLVADNSVEVHLVADKAHGAEALAADRSMIEKALKVAGIADDAKISVTVTERGAVSAVQHSSASQSAGHQQASSQQQGQQTFDMQNGSDGRGNAQGQSQAQFMGGEGRQNGESGQAESNNARARMSTEANEREMSGGPGGRNRGLVV</sequence>
<comment type="caution">
    <text evidence="3">The sequence shown here is derived from an EMBL/GenBank/DDBJ whole genome shotgun (WGS) entry which is preliminary data.</text>
</comment>
<accession>A0A643EVB8</accession>
<feature type="region of interest" description="Disordered" evidence="1">
    <location>
        <begin position="1"/>
        <end position="105"/>
    </location>
</feature>
<dbReference type="InterPro" id="IPR038610">
    <property type="entry name" value="FliK-like_C_sf"/>
</dbReference>
<dbReference type="Pfam" id="PF02120">
    <property type="entry name" value="Flg_hook"/>
    <property type="match status" value="1"/>
</dbReference>
<evidence type="ECO:0000259" key="2">
    <source>
        <dbReference type="Pfam" id="PF02120"/>
    </source>
</evidence>
<protein>
    <recommendedName>
        <fullName evidence="2">Flagellar hook-length control protein-like C-terminal domain-containing protein</fullName>
    </recommendedName>
</protein>
<evidence type="ECO:0000313" key="3">
    <source>
        <dbReference type="EMBL" id="KAB0566522.1"/>
    </source>
</evidence>
<evidence type="ECO:0000256" key="1">
    <source>
        <dbReference type="SAM" id="MobiDB-lite"/>
    </source>
</evidence>
<reference evidence="3" key="1">
    <citation type="submission" date="2019-09" db="EMBL/GenBank/DDBJ databases">
        <title>Draft genome sequences of 48 bacterial type strains from the CCUG.</title>
        <authorList>
            <person name="Tunovic T."/>
            <person name="Pineiro-Iglesias B."/>
            <person name="Unosson C."/>
            <person name="Inganas E."/>
            <person name="Ohlen M."/>
            <person name="Cardew S."/>
            <person name="Jensie-Markopoulos S."/>
            <person name="Salva-Serra F."/>
            <person name="Jaen-Luchoro D."/>
            <person name="Karlsson R."/>
            <person name="Svensson-Stadler L."/>
            <person name="Chun J."/>
            <person name="Moore E."/>
        </authorList>
    </citation>
    <scope>NUCLEOTIDE SEQUENCE</scope>
    <source>
        <strain evidence="3">CCUG 50899</strain>
    </source>
</reference>
<proteinExistence type="predicted"/>
<feature type="compositionally biased region" description="Polar residues" evidence="1">
    <location>
        <begin position="261"/>
        <end position="272"/>
    </location>
</feature>
<feature type="compositionally biased region" description="Polar residues" evidence="1">
    <location>
        <begin position="89"/>
        <end position="98"/>
    </location>
</feature>